<dbReference type="AlphaFoldDB" id="B1ZUB2"/>
<organism evidence="1 2">
    <name type="scientific">Opitutus terrae (strain DSM 11246 / JCM 15787 / PB90-1)</name>
    <dbReference type="NCBI Taxonomy" id="452637"/>
    <lineage>
        <taxon>Bacteria</taxon>
        <taxon>Pseudomonadati</taxon>
        <taxon>Verrucomicrobiota</taxon>
        <taxon>Opitutia</taxon>
        <taxon>Opitutales</taxon>
        <taxon>Opitutaceae</taxon>
        <taxon>Opitutus</taxon>
    </lineage>
</organism>
<reference evidence="1 2" key="1">
    <citation type="journal article" date="2011" name="J. Bacteriol.">
        <title>Genome sequence of the verrucomicrobium Opitutus terrae PB90-1, an abundant inhabitant of rice paddy soil ecosystems.</title>
        <authorList>
            <person name="van Passel M.W."/>
            <person name="Kant R."/>
            <person name="Palva A."/>
            <person name="Copeland A."/>
            <person name="Lucas S."/>
            <person name="Lapidus A."/>
            <person name="Glavina del Rio T."/>
            <person name="Pitluck S."/>
            <person name="Goltsman E."/>
            <person name="Clum A."/>
            <person name="Sun H."/>
            <person name="Schmutz J."/>
            <person name="Larimer F.W."/>
            <person name="Land M.L."/>
            <person name="Hauser L."/>
            <person name="Kyrpides N."/>
            <person name="Mikhailova N."/>
            <person name="Richardson P.P."/>
            <person name="Janssen P.H."/>
            <person name="de Vos W.M."/>
            <person name="Smidt H."/>
        </authorList>
    </citation>
    <scope>NUCLEOTIDE SEQUENCE [LARGE SCALE GENOMIC DNA]</scope>
    <source>
        <strain evidence="2">DSM 11246 / JCM 15787 / PB90-1</strain>
    </source>
</reference>
<accession>B1ZUB2</accession>
<evidence type="ECO:0000313" key="2">
    <source>
        <dbReference type="Proteomes" id="UP000007013"/>
    </source>
</evidence>
<dbReference type="RefSeq" id="WP_012376203.1">
    <property type="nucleotide sequence ID" value="NC_010571.1"/>
</dbReference>
<evidence type="ECO:0000313" key="1">
    <source>
        <dbReference type="EMBL" id="ACB76674.1"/>
    </source>
</evidence>
<dbReference type="EMBL" id="CP001032">
    <property type="protein sequence ID" value="ACB76674.1"/>
    <property type="molecule type" value="Genomic_DNA"/>
</dbReference>
<name>B1ZUB2_OPITP</name>
<proteinExistence type="predicted"/>
<sequence length="69" mass="7574">MKSYDHLAPLIDQENSAFEEFYADMVTKIPALRGKGAITVPPAGFKRALKAAYLAGDHDAIQRLINSPE</sequence>
<keyword evidence="2" id="KW-1185">Reference proteome</keyword>
<dbReference type="HOGENOM" id="CLU_2771851_0_0_0"/>
<protein>
    <submittedName>
        <fullName evidence="1">Uncharacterized protein</fullName>
    </submittedName>
</protein>
<dbReference type="KEGG" id="ote:Oter_3397"/>
<dbReference type="STRING" id="452637.Oter_3397"/>
<gene>
    <name evidence="1" type="ordered locus">Oter_3397</name>
</gene>
<dbReference type="Proteomes" id="UP000007013">
    <property type="component" value="Chromosome"/>
</dbReference>